<dbReference type="SUPFAM" id="SSF51735">
    <property type="entry name" value="NAD(P)-binding Rossmann-fold domains"/>
    <property type="match status" value="1"/>
</dbReference>
<comment type="similarity">
    <text evidence="1 4">Belongs to the D-isomer specific 2-hydroxyacid dehydrogenase family.</text>
</comment>
<evidence type="ECO:0000256" key="4">
    <source>
        <dbReference type="RuleBase" id="RU003719"/>
    </source>
</evidence>
<feature type="domain" description="D-isomer specific 2-hydroxyacid dehydrogenase NAD-binding" evidence="6">
    <location>
        <begin position="104"/>
        <end position="292"/>
    </location>
</feature>
<dbReference type="Pfam" id="PF00389">
    <property type="entry name" value="2-Hacid_dh"/>
    <property type="match status" value="1"/>
</dbReference>
<dbReference type="PROSITE" id="PS00671">
    <property type="entry name" value="D_2_HYDROXYACID_DH_3"/>
    <property type="match status" value="1"/>
</dbReference>
<dbReference type="SUPFAM" id="SSF52283">
    <property type="entry name" value="Formate/glycerate dehydrogenase catalytic domain-like"/>
    <property type="match status" value="1"/>
</dbReference>
<dbReference type="InterPro" id="IPR006139">
    <property type="entry name" value="D-isomer_2_OHA_DH_cat_dom"/>
</dbReference>
<keyword evidence="2 4" id="KW-0560">Oxidoreductase</keyword>
<dbReference type="EMBL" id="JBHSFQ010000024">
    <property type="protein sequence ID" value="MFC4564431.1"/>
    <property type="molecule type" value="Genomic_DNA"/>
</dbReference>
<name>A0ABV9E024_9ACTN</name>
<evidence type="ECO:0000256" key="1">
    <source>
        <dbReference type="ARBA" id="ARBA00005854"/>
    </source>
</evidence>
<dbReference type="RefSeq" id="WP_378577531.1">
    <property type="nucleotide sequence ID" value="NZ_JBHSFQ010000024.1"/>
</dbReference>
<reference evidence="8" key="1">
    <citation type="journal article" date="2019" name="Int. J. Syst. Evol. Microbiol.">
        <title>The Global Catalogue of Microorganisms (GCM) 10K type strain sequencing project: providing services to taxonomists for standard genome sequencing and annotation.</title>
        <authorList>
            <consortium name="The Broad Institute Genomics Platform"/>
            <consortium name="The Broad Institute Genome Sequencing Center for Infectious Disease"/>
            <person name="Wu L."/>
            <person name="Ma J."/>
        </authorList>
    </citation>
    <scope>NUCLEOTIDE SEQUENCE [LARGE SCALE GENOMIC DNA]</scope>
    <source>
        <strain evidence="8">XZYJ18</strain>
    </source>
</reference>
<dbReference type="InterPro" id="IPR029753">
    <property type="entry name" value="D-isomer_DH_CS"/>
</dbReference>
<dbReference type="Proteomes" id="UP001595923">
    <property type="component" value="Unassembled WGS sequence"/>
</dbReference>
<proteinExistence type="inferred from homology"/>
<feature type="domain" description="D-isomer specific 2-hydroxyacid dehydrogenase catalytic" evidence="5">
    <location>
        <begin position="20"/>
        <end position="324"/>
    </location>
</feature>
<keyword evidence="3" id="KW-0520">NAD</keyword>
<evidence type="ECO:0000256" key="2">
    <source>
        <dbReference type="ARBA" id="ARBA00023002"/>
    </source>
</evidence>
<dbReference type="PANTHER" id="PTHR10996:SF178">
    <property type="entry name" value="2-HYDROXYACID DEHYDROGENASE YGL185C-RELATED"/>
    <property type="match status" value="1"/>
</dbReference>
<evidence type="ECO:0000313" key="8">
    <source>
        <dbReference type="Proteomes" id="UP001595923"/>
    </source>
</evidence>
<dbReference type="PANTHER" id="PTHR10996">
    <property type="entry name" value="2-HYDROXYACID DEHYDROGENASE-RELATED"/>
    <property type="match status" value="1"/>
</dbReference>
<dbReference type="InterPro" id="IPR036291">
    <property type="entry name" value="NAD(P)-bd_dom_sf"/>
</dbReference>
<protein>
    <submittedName>
        <fullName evidence="7">2-hydroxyacid dehydrogenase</fullName>
    </submittedName>
</protein>
<organism evidence="7 8">
    <name type="scientific">Nocardiopsis mangrovi</name>
    <dbReference type="NCBI Taxonomy" id="1179818"/>
    <lineage>
        <taxon>Bacteria</taxon>
        <taxon>Bacillati</taxon>
        <taxon>Actinomycetota</taxon>
        <taxon>Actinomycetes</taxon>
        <taxon>Streptosporangiales</taxon>
        <taxon>Nocardiopsidaceae</taxon>
        <taxon>Nocardiopsis</taxon>
    </lineage>
</organism>
<dbReference type="Pfam" id="PF02826">
    <property type="entry name" value="2-Hacid_dh_C"/>
    <property type="match status" value="1"/>
</dbReference>
<gene>
    <name evidence="7" type="ORF">ACFO4E_21430</name>
</gene>
<dbReference type="Gene3D" id="3.40.50.720">
    <property type="entry name" value="NAD(P)-binding Rossmann-like Domain"/>
    <property type="match status" value="2"/>
</dbReference>
<dbReference type="InterPro" id="IPR050223">
    <property type="entry name" value="D-isomer_2-hydroxyacid_DH"/>
</dbReference>
<dbReference type="InterPro" id="IPR006140">
    <property type="entry name" value="D-isomer_DH_NAD-bd"/>
</dbReference>
<evidence type="ECO:0000259" key="6">
    <source>
        <dbReference type="Pfam" id="PF02826"/>
    </source>
</evidence>
<dbReference type="CDD" id="cd12165">
    <property type="entry name" value="2-Hacid_dh_6"/>
    <property type="match status" value="1"/>
</dbReference>
<evidence type="ECO:0000256" key="3">
    <source>
        <dbReference type="ARBA" id="ARBA00023027"/>
    </source>
</evidence>
<evidence type="ECO:0000313" key="7">
    <source>
        <dbReference type="EMBL" id="MFC4564431.1"/>
    </source>
</evidence>
<evidence type="ECO:0000259" key="5">
    <source>
        <dbReference type="Pfam" id="PF00389"/>
    </source>
</evidence>
<accession>A0ABV9E024</accession>
<keyword evidence="8" id="KW-1185">Reference proteome</keyword>
<sequence length="328" mass="34619">MRIVLTNPLLIPFRDELTRNGGDGHDWEFLAGRPDDEVVDRLREADVLVGSRVTPAMAAAARRLRLVHVNGAGVDRIAFDALAPGVIVCNTFHHGSSIAEHVVMVALMLSRRVRRADALMREGRWESVALDPAVPLGDTLAGRTVGVIGLGEIGTAVVRATTALGMRARAVRRTPGAPLPEGVRVDRVDGDDGLPDLLAGSDVVVVTVPLSAATTGLIGAPELALMRPDALLVNVARGPIVDEEALYDALASGSIGGAALDVWWSHPNDGGGARGYTRPFDTLDNVVMTPHHSGHTRTTFAGRAAEIAANIARLDEGRPLVNIVTASR</sequence>
<comment type="caution">
    <text evidence="7">The sequence shown here is derived from an EMBL/GenBank/DDBJ whole genome shotgun (WGS) entry which is preliminary data.</text>
</comment>